<reference evidence="1" key="2">
    <citation type="submission" date="2019-07" db="EMBL/GenBank/DDBJ databases">
        <title>Biological characteristics of mucoid Acinetobacter baumannii from a general hospital in China.</title>
        <authorList>
            <person name="Hua X."/>
            <person name="Yu Y."/>
        </authorList>
    </citation>
    <scope>NUCLEOTIDE SEQUENCE [LARGE SCALE GENOMIC DNA]</scope>
    <source>
        <strain evidence="1">N41</strain>
    </source>
</reference>
<dbReference type="EMBL" id="LYKI01000003">
    <property type="protein sequence ID" value="OIG74960.1"/>
    <property type="molecule type" value="Genomic_DNA"/>
</dbReference>
<reference evidence="3" key="3">
    <citation type="submission" date="2021-03" db="EMBL/GenBank/DDBJ databases">
        <title>Complete genome sequencing of Acinetobacter baumannii.</title>
        <authorList>
            <person name="Yadav B."/>
            <person name="Makwana N."/>
            <person name="Kharat A.S."/>
            <person name="Veeraraghavan B."/>
            <person name="Vijayakumar S."/>
            <person name="Priya M."/>
        </authorList>
    </citation>
    <scope>NUCLEOTIDE SEQUENCE</scope>
    <source>
        <strain evidence="3">KSK6</strain>
    </source>
</reference>
<proteinExistence type="predicted"/>
<dbReference type="RefSeq" id="WP_000863714.1">
    <property type="nucleotide sequence ID" value="NZ_AP031578.1"/>
</dbReference>
<evidence type="ECO:0000313" key="3">
    <source>
        <dbReference type="EMBL" id="QTK42344.1"/>
    </source>
</evidence>
<sequence length="217" mass="24089">MAFFEYETQNKTINNSLGNVLNPFKERFAKNPVLWSGLTVDRAVSHYQELYALGTLSAAHFGIEIRPYHANSKIAQANIPIFDPSNKVAWLANNVDVSLLDAQTDAVHVGHFQLNHVTGNASNELSISFIETKEAAIANSAKAIKNIMFNKDGTQPPPIEYLMRLKIYAFDKAARNQNQFAIEHLVALQAGNLPLDAANKAHAIVTLNFIKMFPNLK</sequence>
<dbReference type="EMBL" id="CP072270">
    <property type="protein sequence ID" value="QTK42344.1"/>
    <property type="molecule type" value="Genomic_DNA"/>
</dbReference>
<protein>
    <submittedName>
        <fullName evidence="2">Uncharacterized protein</fullName>
    </submittedName>
</protein>
<name>A0A0G3CXR0_ACIBA</name>
<dbReference type="AlphaFoldDB" id="A0A0G3CXR0"/>
<dbReference type="Proteomes" id="UP000179937">
    <property type="component" value="Unassembled WGS sequence"/>
</dbReference>
<organism evidence="2 4">
    <name type="scientific">Acinetobacter baumannii</name>
    <dbReference type="NCBI Taxonomy" id="470"/>
    <lineage>
        <taxon>Bacteria</taxon>
        <taxon>Pseudomonadati</taxon>
        <taxon>Pseudomonadota</taxon>
        <taxon>Gammaproteobacteria</taxon>
        <taxon>Moraxellales</taxon>
        <taxon>Moraxellaceae</taxon>
        <taxon>Acinetobacter</taxon>
        <taxon>Acinetobacter calcoaceticus/baumannii complex</taxon>
    </lineage>
</organism>
<dbReference type="Proteomes" id="UP000664966">
    <property type="component" value="Chromosome"/>
</dbReference>
<evidence type="ECO:0000313" key="2">
    <source>
        <dbReference type="EMBL" id="OIG74960.1"/>
    </source>
</evidence>
<dbReference type="EMBL" id="VMBB01000013">
    <property type="protein sequence ID" value="MDR8260830.1"/>
    <property type="molecule type" value="Genomic_DNA"/>
</dbReference>
<evidence type="ECO:0000313" key="4">
    <source>
        <dbReference type="Proteomes" id="UP000179937"/>
    </source>
</evidence>
<reference evidence="2 4" key="1">
    <citation type="submission" date="2016-05" db="EMBL/GenBank/DDBJ databases">
        <title>The evolution of Acinetobacter baumannii in vivo.</title>
        <authorList>
            <person name="Hua X."/>
            <person name="Yu Y."/>
        </authorList>
    </citation>
    <scope>NUCLEOTIDE SEQUENCE [LARGE SCALE GENOMIC DNA]</scope>
    <source>
        <strain evidence="2 4">XH647</strain>
    </source>
</reference>
<evidence type="ECO:0000313" key="1">
    <source>
        <dbReference type="EMBL" id="MDR8260830.1"/>
    </source>
</evidence>
<gene>
    <name evidence="2" type="ORF">A7M90_12550</name>
    <name evidence="1" type="ORF">FPK87_10170</name>
    <name evidence="3" type="ORF">J6E47_13060</name>
</gene>
<dbReference type="PATRIC" id="fig|470.1292.peg.3328"/>
<accession>A0A0G3CXR0</accession>